<dbReference type="InterPro" id="IPR001647">
    <property type="entry name" value="HTH_TetR"/>
</dbReference>
<keyword evidence="2 4" id="KW-0238">DNA-binding</keyword>
<dbReference type="EMBL" id="AP018933">
    <property type="protein sequence ID" value="BBG29709.1"/>
    <property type="molecule type" value="Genomic_DNA"/>
</dbReference>
<proteinExistence type="predicted"/>
<dbReference type="RefSeq" id="WP_027706047.1">
    <property type="nucleotide sequence ID" value="NZ_AP018933.1"/>
</dbReference>
<dbReference type="SUPFAM" id="SSF46689">
    <property type="entry name" value="Homeodomain-like"/>
    <property type="match status" value="1"/>
</dbReference>
<keyword evidence="3" id="KW-0804">Transcription</keyword>
<evidence type="ECO:0000313" key="6">
    <source>
        <dbReference type="EMBL" id="BBG29709.1"/>
    </source>
</evidence>
<dbReference type="Gene3D" id="1.10.357.10">
    <property type="entry name" value="Tetracycline Repressor, domain 2"/>
    <property type="match status" value="1"/>
</dbReference>
<keyword evidence="7" id="KW-1185">Reference proteome</keyword>
<dbReference type="InterPro" id="IPR009057">
    <property type="entry name" value="Homeodomain-like_sf"/>
</dbReference>
<feature type="DNA-binding region" description="H-T-H motif" evidence="4">
    <location>
        <begin position="36"/>
        <end position="55"/>
    </location>
</feature>
<evidence type="ECO:0000256" key="2">
    <source>
        <dbReference type="ARBA" id="ARBA00023125"/>
    </source>
</evidence>
<dbReference type="PROSITE" id="PS50977">
    <property type="entry name" value="HTH_TETR_2"/>
    <property type="match status" value="1"/>
</dbReference>
<evidence type="ECO:0000256" key="3">
    <source>
        <dbReference type="ARBA" id="ARBA00023163"/>
    </source>
</evidence>
<dbReference type="AlphaFoldDB" id="A0A348HDK7"/>
<gene>
    <name evidence="6" type="ORF">ZBT109_0936</name>
</gene>
<dbReference type="InterPro" id="IPR036271">
    <property type="entry name" value="Tet_transcr_reg_TetR-rel_C_sf"/>
</dbReference>
<name>A0A348HDK7_9GAMM</name>
<dbReference type="Pfam" id="PF00440">
    <property type="entry name" value="TetR_N"/>
    <property type="match status" value="1"/>
</dbReference>
<dbReference type="STRING" id="1123510.GCA_000620025_00973"/>
<evidence type="ECO:0000259" key="5">
    <source>
        <dbReference type="PROSITE" id="PS50977"/>
    </source>
</evidence>
<dbReference type="Gene3D" id="1.10.10.60">
    <property type="entry name" value="Homeodomain-like"/>
    <property type="match status" value="1"/>
</dbReference>
<dbReference type="PANTHER" id="PTHR30055:SF148">
    <property type="entry name" value="TETR-FAMILY TRANSCRIPTIONAL REGULATOR"/>
    <property type="match status" value="1"/>
</dbReference>
<evidence type="ECO:0000256" key="1">
    <source>
        <dbReference type="ARBA" id="ARBA00023015"/>
    </source>
</evidence>
<sequence length="193" mass="21615">MTSLSKAGRKRSDKARQAILKATLALLDEKGFSGLAVEAVAARAGVGKATIYRWWKSKAALAMEAFMEGVSDEVSFTPSESACEDIRDQLIKIVALYHGHAGRILCEVVALGQNEPDVLTSLETEYLDRRREKVNGLLDRAIAQKEIRPDIDKDVVVEALYAPIFCKMLMRLRRFDKEYISAHFDLVMQAIRL</sequence>
<protein>
    <submittedName>
        <fullName evidence="6">Transcriptional regulator</fullName>
    </submittedName>
</protein>
<dbReference type="InterPro" id="IPR011075">
    <property type="entry name" value="TetR_C"/>
</dbReference>
<dbReference type="InterPro" id="IPR050109">
    <property type="entry name" value="HTH-type_TetR-like_transc_reg"/>
</dbReference>
<feature type="domain" description="HTH tetR-type" evidence="5">
    <location>
        <begin position="13"/>
        <end position="73"/>
    </location>
</feature>
<dbReference type="PRINTS" id="PR00455">
    <property type="entry name" value="HTHTETR"/>
</dbReference>
<dbReference type="GO" id="GO:0000976">
    <property type="term" value="F:transcription cis-regulatory region binding"/>
    <property type="evidence" value="ECO:0007669"/>
    <property type="project" value="TreeGrafter"/>
</dbReference>
<reference evidence="6 7" key="1">
    <citation type="submission" date="2018-09" db="EMBL/GenBank/DDBJ databases">
        <title>Zymobacter palmae IAM14233 (=T109) whole genome analysis.</title>
        <authorList>
            <person name="Yanase H."/>
        </authorList>
    </citation>
    <scope>NUCLEOTIDE SEQUENCE [LARGE SCALE GENOMIC DNA]</scope>
    <source>
        <strain evidence="6 7">IAM14233</strain>
    </source>
</reference>
<evidence type="ECO:0000256" key="4">
    <source>
        <dbReference type="PROSITE-ProRule" id="PRU00335"/>
    </source>
</evidence>
<dbReference type="Proteomes" id="UP000267342">
    <property type="component" value="Chromosome"/>
</dbReference>
<keyword evidence="1" id="KW-0805">Transcription regulation</keyword>
<dbReference type="KEGG" id="zpl:ZBT109_0936"/>
<dbReference type="Pfam" id="PF16859">
    <property type="entry name" value="TetR_C_11"/>
    <property type="match status" value="1"/>
</dbReference>
<accession>A0A348HDK7</accession>
<dbReference type="PANTHER" id="PTHR30055">
    <property type="entry name" value="HTH-TYPE TRANSCRIPTIONAL REGULATOR RUTR"/>
    <property type="match status" value="1"/>
</dbReference>
<dbReference type="GO" id="GO:0003700">
    <property type="term" value="F:DNA-binding transcription factor activity"/>
    <property type="evidence" value="ECO:0007669"/>
    <property type="project" value="TreeGrafter"/>
</dbReference>
<evidence type="ECO:0000313" key="7">
    <source>
        <dbReference type="Proteomes" id="UP000267342"/>
    </source>
</evidence>
<dbReference type="SUPFAM" id="SSF48498">
    <property type="entry name" value="Tetracyclin repressor-like, C-terminal domain"/>
    <property type="match status" value="1"/>
</dbReference>
<organism evidence="6 7">
    <name type="scientific">Zymobacter palmae</name>
    <dbReference type="NCBI Taxonomy" id="33074"/>
    <lineage>
        <taxon>Bacteria</taxon>
        <taxon>Pseudomonadati</taxon>
        <taxon>Pseudomonadota</taxon>
        <taxon>Gammaproteobacteria</taxon>
        <taxon>Oceanospirillales</taxon>
        <taxon>Halomonadaceae</taxon>
        <taxon>Zymobacter group</taxon>
        <taxon>Zymobacter</taxon>
    </lineage>
</organism>